<sequence>MAVIDCTAFYLSLANAALFFHQMTERKGCEHSDFEESSAYLSLCLNQVTERLGKESDNVSDGVITTILGFLCHDSSVGRWDRFDVHMKGLKEILRLRGGFQALNRTVVMFTSWFDILRASVLDRRPRFLLAADVSAPIVRHDVLSPSVLDLIGRIRHSSDELAETAIALERTAQLAVFVNNNALNPLFWKDGVTAAERITPVLHFLLSLRRPTDSDSYSGNSTEPMLCEVVRLALLILVASVRQAFSLIADELTILQQRFSALLSTAPYSDAHFPELSLWAIITVACVRSNESNQPHASAVVKLMRGMGISSGRTAVDIAKGLIWIDECMQTNVAGFILEIDRASCSFETGYRD</sequence>
<name>A0A0D2F5S0_CLAB1</name>
<dbReference type="VEuPathDB" id="FungiDB:Z519_01115"/>
<accession>A0A0D2F5S0</accession>
<dbReference type="Proteomes" id="UP000053789">
    <property type="component" value="Unassembled WGS sequence"/>
</dbReference>
<dbReference type="RefSeq" id="XP_016624200.1">
    <property type="nucleotide sequence ID" value="XM_016758872.1"/>
</dbReference>
<protein>
    <recommendedName>
        <fullName evidence="3">Transcription factor domain-containing protein</fullName>
    </recommendedName>
</protein>
<dbReference type="InterPro" id="IPR021858">
    <property type="entry name" value="Fun_TF"/>
</dbReference>
<evidence type="ECO:0000313" key="1">
    <source>
        <dbReference type="EMBL" id="KIW97531.1"/>
    </source>
</evidence>
<evidence type="ECO:0000313" key="2">
    <source>
        <dbReference type="Proteomes" id="UP000053789"/>
    </source>
</evidence>
<dbReference type="HOGENOM" id="CLU_036096_1_0_1"/>
<gene>
    <name evidence="1" type="ORF">Z519_01115</name>
</gene>
<dbReference type="AlphaFoldDB" id="A0A0D2F5S0"/>
<reference evidence="1" key="1">
    <citation type="submission" date="2015-01" db="EMBL/GenBank/DDBJ databases">
        <title>The Genome Sequence of Cladophialophora bantiana CBS 173.52.</title>
        <authorList>
            <consortium name="The Broad Institute Genomics Platform"/>
            <person name="Cuomo C."/>
            <person name="de Hoog S."/>
            <person name="Gorbushina A."/>
            <person name="Stielow B."/>
            <person name="Teixiera M."/>
            <person name="Abouelleil A."/>
            <person name="Chapman S.B."/>
            <person name="Priest M."/>
            <person name="Young S.K."/>
            <person name="Wortman J."/>
            <person name="Nusbaum C."/>
            <person name="Birren B."/>
        </authorList>
    </citation>
    <scope>NUCLEOTIDE SEQUENCE [LARGE SCALE GENOMIC DNA]</scope>
    <source>
        <strain evidence="1">CBS 173.52</strain>
    </source>
</reference>
<dbReference type="Pfam" id="PF11951">
    <property type="entry name" value="Fungal_trans_2"/>
    <property type="match status" value="1"/>
</dbReference>
<organism evidence="1 2">
    <name type="scientific">Cladophialophora bantiana (strain ATCC 10958 / CBS 173.52 / CDC B-1940 / NIH 8579)</name>
    <name type="common">Xylohypha bantiana</name>
    <dbReference type="NCBI Taxonomy" id="1442370"/>
    <lineage>
        <taxon>Eukaryota</taxon>
        <taxon>Fungi</taxon>
        <taxon>Dikarya</taxon>
        <taxon>Ascomycota</taxon>
        <taxon>Pezizomycotina</taxon>
        <taxon>Eurotiomycetes</taxon>
        <taxon>Chaetothyriomycetidae</taxon>
        <taxon>Chaetothyriales</taxon>
        <taxon>Herpotrichiellaceae</taxon>
        <taxon>Cladophialophora</taxon>
    </lineage>
</organism>
<evidence type="ECO:0008006" key="3">
    <source>
        <dbReference type="Google" id="ProtNLM"/>
    </source>
</evidence>
<dbReference type="OrthoDB" id="3469225at2759"/>
<dbReference type="PANTHER" id="PTHR37540">
    <property type="entry name" value="TRANSCRIPTION FACTOR (ACR-2), PUTATIVE-RELATED-RELATED"/>
    <property type="match status" value="1"/>
</dbReference>
<proteinExistence type="predicted"/>
<keyword evidence="2" id="KW-1185">Reference proteome</keyword>
<dbReference type="EMBL" id="KN846981">
    <property type="protein sequence ID" value="KIW97531.1"/>
    <property type="molecule type" value="Genomic_DNA"/>
</dbReference>
<dbReference type="GeneID" id="27694043"/>
<dbReference type="PANTHER" id="PTHR37540:SF5">
    <property type="entry name" value="TRANSCRIPTION FACTOR DOMAIN-CONTAINING PROTEIN"/>
    <property type="match status" value="1"/>
</dbReference>